<evidence type="ECO:0008006" key="4">
    <source>
        <dbReference type="Google" id="ProtNLM"/>
    </source>
</evidence>
<keyword evidence="3" id="KW-1185">Reference proteome</keyword>
<dbReference type="RefSeq" id="WP_200609791.1">
    <property type="nucleotide sequence ID" value="NZ_JAEHHL010000006.1"/>
</dbReference>
<name>A0A8J7SCQ9_9RHOB</name>
<dbReference type="AlphaFoldDB" id="A0A8J7SCQ9"/>
<comment type="caution">
    <text evidence="2">The sequence shown here is derived from an EMBL/GenBank/DDBJ whole genome shotgun (WGS) entry which is preliminary data.</text>
</comment>
<sequence>MTQIRDDEWEALNAYADGECSAEVRATVARRLATDPGHAAALSRIQQVKAGLSLIAPAPVRGAADATAGRHKPFRAVAVAAAIGAVAILALTVGPRAYREAVSSPDRTAEIHEAFSANAYALDDGAPARTISTAGLGDIRAFDLSDSRLVLVDVRTFSASADEMVAMHYRGFNGCRLTVTAARAGGDRGGDRAADTLFAHWTARGIDFRVVAAGMDADRFAAITALLRSESLRDDAADGLRIAVRSATDSAVPCA</sequence>
<evidence type="ECO:0000313" key="2">
    <source>
        <dbReference type="EMBL" id="MBK0399587.1"/>
    </source>
</evidence>
<proteinExistence type="predicted"/>
<keyword evidence="1" id="KW-0472">Membrane</keyword>
<protein>
    <recommendedName>
        <fullName evidence="4">Anti-sigma factor</fullName>
    </recommendedName>
</protein>
<evidence type="ECO:0000313" key="3">
    <source>
        <dbReference type="Proteomes" id="UP000655420"/>
    </source>
</evidence>
<feature type="transmembrane region" description="Helical" evidence="1">
    <location>
        <begin position="76"/>
        <end position="98"/>
    </location>
</feature>
<gene>
    <name evidence="2" type="ORF">H0I76_10315</name>
</gene>
<organism evidence="2 3">
    <name type="scientific">Thermohalobaculum xanthum</name>
    <dbReference type="NCBI Taxonomy" id="2753746"/>
    <lineage>
        <taxon>Bacteria</taxon>
        <taxon>Pseudomonadati</taxon>
        <taxon>Pseudomonadota</taxon>
        <taxon>Alphaproteobacteria</taxon>
        <taxon>Rhodobacterales</taxon>
        <taxon>Paracoccaceae</taxon>
        <taxon>Thermohalobaculum</taxon>
    </lineage>
</organism>
<reference evidence="2" key="1">
    <citation type="submission" date="2020-12" db="EMBL/GenBank/DDBJ databases">
        <title>Bacterial taxonomy.</title>
        <authorList>
            <person name="Pan X."/>
        </authorList>
    </citation>
    <scope>NUCLEOTIDE SEQUENCE</scope>
    <source>
        <strain evidence="2">M0105</strain>
    </source>
</reference>
<keyword evidence="1" id="KW-0812">Transmembrane</keyword>
<accession>A0A8J7SCQ9</accession>
<dbReference type="EMBL" id="JAEHHL010000006">
    <property type="protein sequence ID" value="MBK0399587.1"/>
    <property type="molecule type" value="Genomic_DNA"/>
</dbReference>
<evidence type="ECO:0000256" key="1">
    <source>
        <dbReference type="SAM" id="Phobius"/>
    </source>
</evidence>
<dbReference type="Proteomes" id="UP000655420">
    <property type="component" value="Unassembled WGS sequence"/>
</dbReference>
<keyword evidence="1" id="KW-1133">Transmembrane helix</keyword>